<feature type="binding site" evidence="4">
    <location>
        <begin position="171"/>
        <end position="174"/>
    </location>
    <ligand>
        <name>FAD</name>
        <dbReference type="ChEBI" id="CHEBI:57692"/>
    </ligand>
</feature>
<dbReference type="PANTHER" id="PTHR36117">
    <property type="entry name" value="4-HYDROXYPHENYLACETATE 3-MONOOXYGENASE-RELATED"/>
    <property type="match status" value="1"/>
</dbReference>
<protein>
    <submittedName>
        <fullName evidence="7">4-hydroxyphenylacetate 3-hydroxylase</fullName>
    </submittedName>
</protein>
<sequence>MTASALAAVSRSGPATAPLRTGADFLADLRNTPRTIIVDGRTVSDPSSDPAFREAARSIARLYDFAAAPENLETMTYPSPVDGLPALRAYQIPETHDDLRAKRIAAEKWAELTFGLMGRSPDHVAGFFCGFAAKSSVFAAGGQQYADNVVRFYEHLRATHAYVAYAIVPPQIDRSKPAHQQADPTLYAGVVKETTEGIYISGAQQLATGAVFADYIHLSSIHPLRPGDENYALSLAVPATAKGVRLYVRKPFNLQATDAGEYPLTTRFDETDSMVVFDNVFVPWEHVFAYKNLEVTFNQWWKTPAHLYGNLQAQARYATKLRFLLGIAKRMNEITGNDATPPVQVMMGELAAYASIVDGMLKSQETMATYDEEGVLWPSKTSLYSVMALQSEINPKMVDIVREMTGAGMLTIPSSSKDFDNPEIAAEIERYYVSGVTNAQDRIALMRLAWDFIGSEFGNRHQQYEKFYGGASFLVKMNVFRSFDFNRSGALVDKALNLPPVE</sequence>
<gene>
    <name evidence="7" type="ORF">FPY71_13170</name>
</gene>
<dbReference type="InterPro" id="IPR024674">
    <property type="entry name" value="HpaB/PvcC/4-BUDH_N"/>
</dbReference>
<evidence type="ECO:0000259" key="6">
    <source>
        <dbReference type="Pfam" id="PF11794"/>
    </source>
</evidence>
<proteinExistence type="predicted"/>
<dbReference type="SUPFAM" id="SSF47203">
    <property type="entry name" value="Acyl-CoA dehydrogenase C-terminal domain-like"/>
    <property type="match status" value="1"/>
</dbReference>
<dbReference type="PIRSF" id="PIRSF000331">
    <property type="entry name" value="HpaA_HpaB"/>
    <property type="match status" value="1"/>
</dbReference>
<dbReference type="PANTHER" id="PTHR36117:SF3">
    <property type="entry name" value="4-HYDROXYPHENYLACETATE 3-MONOOXYGENASE-RELATED"/>
    <property type="match status" value="1"/>
</dbReference>
<dbReference type="InterPro" id="IPR004925">
    <property type="entry name" value="HpaB/PvcC/4-BUDH"/>
</dbReference>
<dbReference type="Gene3D" id="1.10.3140.10">
    <property type="entry name" value="4-hydroxybutyryl-coa dehydratase, domain 1"/>
    <property type="match status" value="1"/>
</dbReference>
<evidence type="ECO:0000259" key="5">
    <source>
        <dbReference type="Pfam" id="PF03241"/>
    </source>
</evidence>
<dbReference type="AlphaFoldDB" id="A0A5B0DU69"/>
<evidence type="ECO:0000256" key="2">
    <source>
        <dbReference type="ARBA" id="ARBA00022827"/>
    </source>
</evidence>
<dbReference type="OrthoDB" id="7233724at2"/>
<dbReference type="Pfam" id="PF11794">
    <property type="entry name" value="HpaB_N"/>
    <property type="match status" value="1"/>
</dbReference>
<dbReference type="SUPFAM" id="SSF56645">
    <property type="entry name" value="Acyl-CoA dehydrogenase NM domain-like"/>
    <property type="match status" value="1"/>
</dbReference>
<dbReference type="Pfam" id="PF03241">
    <property type="entry name" value="HpaB"/>
    <property type="match status" value="1"/>
</dbReference>
<keyword evidence="8" id="KW-1185">Reference proteome</keyword>
<dbReference type="InterPro" id="IPR036250">
    <property type="entry name" value="AcylCo_DH-like_C"/>
</dbReference>
<dbReference type="RefSeq" id="WP_149300770.1">
    <property type="nucleotide sequence ID" value="NZ_VTWH01000003.1"/>
</dbReference>
<keyword evidence="1" id="KW-0285">Flavoprotein</keyword>
<dbReference type="InterPro" id="IPR024719">
    <property type="entry name" value="HpaB/PvcC/4-BUDH_C"/>
</dbReference>
<dbReference type="Gene3D" id="1.20.140.10">
    <property type="entry name" value="Butyryl-CoA Dehydrogenase, subunit A, domain 3"/>
    <property type="match status" value="1"/>
</dbReference>
<dbReference type="InterPro" id="IPR046373">
    <property type="entry name" value="Acyl-CoA_Oxase/DH_mid-dom_sf"/>
</dbReference>
<feature type="domain" description="HpaB/PvcC/4-BUDH C-terminal" evidence="5">
    <location>
        <begin position="299"/>
        <end position="496"/>
    </location>
</feature>
<feature type="binding site" evidence="4">
    <location>
        <position position="208"/>
    </location>
    <ligand>
        <name>FAD</name>
        <dbReference type="ChEBI" id="CHEBI:57692"/>
    </ligand>
</feature>
<dbReference type="EMBL" id="VTWH01000003">
    <property type="protein sequence ID" value="KAA0969485.1"/>
    <property type="molecule type" value="Genomic_DNA"/>
</dbReference>
<dbReference type="Gene3D" id="2.40.110.10">
    <property type="entry name" value="Butyryl-CoA Dehydrogenase, subunit A, domain 2"/>
    <property type="match status" value="1"/>
</dbReference>
<comment type="caution">
    <text evidence="7">The sequence shown here is derived from an EMBL/GenBank/DDBJ whole genome shotgun (WGS) entry which is preliminary data.</text>
</comment>
<organism evidence="7 8">
    <name type="scientific">Aureimonas fodinaquatilis</name>
    <dbReference type="NCBI Taxonomy" id="2565783"/>
    <lineage>
        <taxon>Bacteria</taxon>
        <taxon>Pseudomonadati</taxon>
        <taxon>Pseudomonadota</taxon>
        <taxon>Alphaproteobacteria</taxon>
        <taxon>Hyphomicrobiales</taxon>
        <taxon>Aurantimonadaceae</taxon>
        <taxon>Aureimonas</taxon>
    </lineage>
</organism>
<dbReference type="GO" id="GO:0016627">
    <property type="term" value="F:oxidoreductase activity, acting on the CH-CH group of donors"/>
    <property type="evidence" value="ECO:0007669"/>
    <property type="project" value="InterPro"/>
</dbReference>
<evidence type="ECO:0000256" key="1">
    <source>
        <dbReference type="ARBA" id="ARBA00022630"/>
    </source>
</evidence>
<evidence type="ECO:0000313" key="7">
    <source>
        <dbReference type="EMBL" id="KAA0969485.1"/>
    </source>
</evidence>
<dbReference type="InterPro" id="IPR009100">
    <property type="entry name" value="AcylCoA_DH/oxidase_NM_dom_sf"/>
</dbReference>
<keyword evidence="2 4" id="KW-0274">FAD</keyword>
<reference evidence="7 8" key="1">
    <citation type="submission" date="2019-08" db="EMBL/GenBank/DDBJ databases">
        <title>Aureimonas fodiniaquatilis sp. nov., isolated from a coal mine wastewater.</title>
        <authorList>
            <person name="Kim W."/>
        </authorList>
    </citation>
    <scope>NUCLEOTIDE SEQUENCE [LARGE SCALE GENOMIC DNA]</scope>
    <source>
        <strain evidence="7 8">CAU 1482</strain>
    </source>
</reference>
<feature type="domain" description="HpaB/PvcC/4-BUDH N-terminal" evidence="6">
    <location>
        <begin position="21"/>
        <end position="288"/>
    </location>
</feature>
<keyword evidence="3" id="KW-0560">Oxidoreductase</keyword>
<dbReference type="Proteomes" id="UP000324738">
    <property type="component" value="Unassembled WGS sequence"/>
</dbReference>
<evidence type="ECO:0000256" key="3">
    <source>
        <dbReference type="ARBA" id="ARBA00023002"/>
    </source>
</evidence>
<accession>A0A5B0DU69</accession>
<evidence type="ECO:0000256" key="4">
    <source>
        <dbReference type="PIRSR" id="PIRSR000331-2"/>
    </source>
</evidence>
<name>A0A5B0DU69_9HYPH</name>
<evidence type="ECO:0000313" key="8">
    <source>
        <dbReference type="Proteomes" id="UP000324738"/>
    </source>
</evidence>